<comment type="caution">
    <text evidence="3">The sequence shown here is derived from an EMBL/GenBank/DDBJ whole genome shotgun (WGS) entry which is preliminary data.</text>
</comment>
<protein>
    <submittedName>
        <fullName evidence="3">DUF4136 domain-containing protein</fullName>
    </submittedName>
</protein>
<keyword evidence="4" id="KW-1185">Reference proteome</keyword>
<keyword evidence="1" id="KW-0732">Signal</keyword>
<dbReference type="EMBL" id="JBHUEL010000003">
    <property type="protein sequence ID" value="MFD1765933.1"/>
    <property type="molecule type" value="Genomic_DNA"/>
</dbReference>
<dbReference type="RefSeq" id="WP_381511491.1">
    <property type="nucleotide sequence ID" value="NZ_JBHUEL010000003.1"/>
</dbReference>
<dbReference type="PROSITE" id="PS51257">
    <property type="entry name" value="PROKAR_LIPOPROTEIN"/>
    <property type="match status" value="1"/>
</dbReference>
<proteinExistence type="predicted"/>
<feature type="domain" description="DUF4136" evidence="2">
    <location>
        <begin position="48"/>
        <end position="185"/>
    </location>
</feature>
<dbReference type="InterPro" id="IPR025411">
    <property type="entry name" value="DUF4136"/>
</dbReference>
<accession>A0ABW4MA63</accession>
<feature type="signal peptide" evidence="1">
    <location>
        <begin position="1"/>
        <end position="18"/>
    </location>
</feature>
<gene>
    <name evidence="3" type="ORF">ACFSAG_03650</name>
</gene>
<reference evidence="4" key="1">
    <citation type="journal article" date="2019" name="Int. J. Syst. Evol. Microbiol.">
        <title>The Global Catalogue of Microorganisms (GCM) 10K type strain sequencing project: providing services to taxonomists for standard genome sequencing and annotation.</title>
        <authorList>
            <consortium name="The Broad Institute Genomics Platform"/>
            <consortium name="The Broad Institute Genome Sequencing Center for Infectious Disease"/>
            <person name="Wu L."/>
            <person name="Ma J."/>
        </authorList>
    </citation>
    <scope>NUCLEOTIDE SEQUENCE [LARGE SCALE GENOMIC DNA]</scope>
    <source>
        <strain evidence="4">CGMCC 1.12449</strain>
    </source>
</reference>
<evidence type="ECO:0000259" key="2">
    <source>
        <dbReference type="Pfam" id="PF13590"/>
    </source>
</evidence>
<dbReference type="Proteomes" id="UP001597215">
    <property type="component" value="Unassembled WGS sequence"/>
</dbReference>
<sequence>MNLTRYASLILLPLTLSACMIPTGPVEVTRFNRVAEGIVYGTGSFAVTATNGDSLALSPYLAAVQREMERVGYSKALDGSDVIAEVSVQRVQFNGNDRNPVSVGVGGSTGSYGSGVGVGVGLNLNALGDQRGIETTLNVRIVRTTDNLVIWEGRAVQRGALNSPAAQPGIASSKLAESLFKDFPGTSGETVTVP</sequence>
<name>A0ABW4MA63_9SPHN</name>
<organism evidence="3 4">
    <name type="scientific">Sphingorhabdus buctiana</name>
    <dbReference type="NCBI Taxonomy" id="1508805"/>
    <lineage>
        <taxon>Bacteria</taxon>
        <taxon>Pseudomonadati</taxon>
        <taxon>Pseudomonadota</taxon>
        <taxon>Alphaproteobacteria</taxon>
        <taxon>Sphingomonadales</taxon>
        <taxon>Sphingomonadaceae</taxon>
        <taxon>Sphingorhabdus</taxon>
    </lineage>
</organism>
<evidence type="ECO:0000313" key="3">
    <source>
        <dbReference type="EMBL" id="MFD1765933.1"/>
    </source>
</evidence>
<feature type="chain" id="PRO_5045222109" evidence="1">
    <location>
        <begin position="19"/>
        <end position="194"/>
    </location>
</feature>
<dbReference type="Pfam" id="PF13590">
    <property type="entry name" value="DUF4136"/>
    <property type="match status" value="1"/>
</dbReference>
<evidence type="ECO:0000256" key="1">
    <source>
        <dbReference type="SAM" id="SignalP"/>
    </source>
</evidence>
<evidence type="ECO:0000313" key="4">
    <source>
        <dbReference type="Proteomes" id="UP001597215"/>
    </source>
</evidence>